<keyword evidence="2" id="KW-0808">Transferase</keyword>
<dbReference type="GeneID" id="68358413"/>
<protein>
    <recommendedName>
        <fullName evidence="14">Reverse transcriptase RNase H-like domain-containing protein</fullName>
    </recommendedName>
</protein>
<dbReference type="Pfam" id="PF17917">
    <property type="entry name" value="RT_RNaseH"/>
    <property type="match status" value="1"/>
</dbReference>
<feature type="region of interest" description="Disordered" evidence="9">
    <location>
        <begin position="59"/>
        <end position="78"/>
    </location>
</feature>
<dbReference type="GO" id="GO:0004519">
    <property type="term" value="F:endonuclease activity"/>
    <property type="evidence" value="ECO:0007669"/>
    <property type="project" value="UniProtKB-KW"/>
</dbReference>
<sequence length="210" mass="24295">MIIAPYDLLKFEIITDHKNLEYFTTTKVLNQRQVRWSEFLSQYNFRIVYRPGSKAIRPDALSRRSQDVPSKSDVKDDRLKQRRKTLLPRDRFDPSALADLLSDIDDATPMIAAPAITLTPDLEKPIDDIINQAYNNSDLAQTMLTALRDPDVRRWPKSVSRELRVAMLDCQVRAKIQVIYRTHSSGPGGHPGRVKTLDLVTRTYWWPRMS</sequence>
<evidence type="ECO:0000313" key="12">
    <source>
        <dbReference type="EMBL" id="KAH0959502.1"/>
    </source>
</evidence>
<gene>
    <name evidence="12" type="ORF">HRG_09284</name>
</gene>
<keyword evidence="4" id="KW-0540">Nuclease</keyword>
<dbReference type="Gene3D" id="1.10.340.70">
    <property type="match status" value="1"/>
</dbReference>
<keyword evidence="5" id="KW-0255">Endonuclease</keyword>
<evidence type="ECO:0000256" key="9">
    <source>
        <dbReference type="SAM" id="MobiDB-lite"/>
    </source>
</evidence>
<evidence type="ECO:0008006" key="14">
    <source>
        <dbReference type="Google" id="ProtNLM"/>
    </source>
</evidence>
<comment type="subcellular location">
    <subcellularLocation>
        <location evidence="1">Mitochondrion</location>
    </subcellularLocation>
</comment>
<accession>A0A9P8MUL6</accession>
<keyword evidence="3" id="KW-0548">Nucleotidyltransferase</keyword>
<dbReference type="GO" id="GO:0005739">
    <property type="term" value="C:mitochondrion"/>
    <property type="evidence" value="ECO:0007669"/>
    <property type="project" value="UniProtKB-SubCell"/>
</dbReference>
<evidence type="ECO:0000256" key="3">
    <source>
        <dbReference type="ARBA" id="ARBA00022695"/>
    </source>
</evidence>
<dbReference type="PANTHER" id="PTHR37984">
    <property type="entry name" value="PROTEIN CBG26694"/>
    <property type="match status" value="1"/>
</dbReference>
<dbReference type="InterPro" id="IPR050951">
    <property type="entry name" value="Retrovirus_Pol_polyprotein"/>
</dbReference>
<evidence type="ECO:0000256" key="1">
    <source>
        <dbReference type="ARBA" id="ARBA00004173"/>
    </source>
</evidence>
<reference evidence="12" key="1">
    <citation type="submission" date="2021-09" db="EMBL/GenBank/DDBJ databases">
        <title>A high-quality genome of the endoparasitic fungus Hirsutella rhossiliensis with a comparison of Hirsutella genomes reveals transposable elements contributing to genome size variation.</title>
        <authorList>
            <person name="Lin R."/>
            <person name="Jiao Y."/>
            <person name="Sun X."/>
            <person name="Ling J."/>
            <person name="Xie B."/>
            <person name="Cheng X."/>
        </authorList>
    </citation>
    <scope>NUCLEOTIDE SEQUENCE</scope>
    <source>
        <strain evidence="12">HR02</strain>
    </source>
</reference>
<organism evidence="12 13">
    <name type="scientific">Hirsutella rhossiliensis</name>
    <dbReference type="NCBI Taxonomy" id="111463"/>
    <lineage>
        <taxon>Eukaryota</taxon>
        <taxon>Fungi</taxon>
        <taxon>Dikarya</taxon>
        <taxon>Ascomycota</taxon>
        <taxon>Pezizomycotina</taxon>
        <taxon>Sordariomycetes</taxon>
        <taxon>Hypocreomycetidae</taxon>
        <taxon>Hypocreales</taxon>
        <taxon>Ophiocordycipitaceae</taxon>
        <taxon>Hirsutella</taxon>
    </lineage>
</organism>
<dbReference type="SUPFAM" id="SSF56672">
    <property type="entry name" value="DNA/RNA polymerases"/>
    <property type="match status" value="1"/>
</dbReference>
<keyword evidence="6" id="KW-0378">Hydrolase</keyword>
<dbReference type="AlphaFoldDB" id="A0A9P8MUL6"/>
<dbReference type="Proteomes" id="UP000824596">
    <property type="component" value="Unassembled WGS sequence"/>
</dbReference>
<keyword evidence="13" id="KW-1185">Reference proteome</keyword>
<evidence type="ECO:0000256" key="4">
    <source>
        <dbReference type="ARBA" id="ARBA00022722"/>
    </source>
</evidence>
<dbReference type="Pfam" id="PF17921">
    <property type="entry name" value="Integrase_H2C2"/>
    <property type="match status" value="1"/>
</dbReference>
<dbReference type="OrthoDB" id="5094105at2759"/>
<evidence type="ECO:0000256" key="5">
    <source>
        <dbReference type="ARBA" id="ARBA00022759"/>
    </source>
</evidence>
<feature type="domain" description="Reverse transcriptase RNase H-like" evidence="10">
    <location>
        <begin position="10"/>
        <end position="43"/>
    </location>
</feature>
<dbReference type="GO" id="GO:0003964">
    <property type="term" value="F:RNA-directed DNA polymerase activity"/>
    <property type="evidence" value="ECO:0007669"/>
    <property type="project" value="UniProtKB-KW"/>
</dbReference>
<dbReference type="RefSeq" id="XP_044717015.1">
    <property type="nucleotide sequence ID" value="XM_044867755.1"/>
</dbReference>
<dbReference type="InterPro" id="IPR041373">
    <property type="entry name" value="RT_RNaseH"/>
</dbReference>
<evidence type="ECO:0000256" key="2">
    <source>
        <dbReference type="ARBA" id="ARBA00022679"/>
    </source>
</evidence>
<dbReference type="EMBL" id="JAIZPD010000012">
    <property type="protein sequence ID" value="KAH0959502.1"/>
    <property type="molecule type" value="Genomic_DNA"/>
</dbReference>
<evidence type="ECO:0000259" key="11">
    <source>
        <dbReference type="Pfam" id="PF17921"/>
    </source>
</evidence>
<evidence type="ECO:0000313" key="13">
    <source>
        <dbReference type="Proteomes" id="UP000824596"/>
    </source>
</evidence>
<keyword evidence="7" id="KW-0695">RNA-directed DNA polymerase</keyword>
<evidence type="ECO:0000259" key="10">
    <source>
        <dbReference type="Pfam" id="PF17917"/>
    </source>
</evidence>
<evidence type="ECO:0000256" key="7">
    <source>
        <dbReference type="ARBA" id="ARBA00022918"/>
    </source>
</evidence>
<dbReference type="InterPro" id="IPR041588">
    <property type="entry name" value="Integrase_H2C2"/>
</dbReference>
<proteinExistence type="predicted"/>
<evidence type="ECO:0000256" key="8">
    <source>
        <dbReference type="ARBA" id="ARBA00023128"/>
    </source>
</evidence>
<feature type="domain" description="Integrase zinc-binding" evidence="11">
    <location>
        <begin position="177"/>
        <end position="209"/>
    </location>
</feature>
<dbReference type="PANTHER" id="PTHR37984:SF5">
    <property type="entry name" value="PROTEIN NYNRIN-LIKE"/>
    <property type="match status" value="1"/>
</dbReference>
<comment type="caution">
    <text evidence="12">The sequence shown here is derived from an EMBL/GenBank/DDBJ whole genome shotgun (WGS) entry which is preliminary data.</text>
</comment>
<dbReference type="GO" id="GO:0016787">
    <property type="term" value="F:hydrolase activity"/>
    <property type="evidence" value="ECO:0007669"/>
    <property type="project" value="UniProtKB-KW"/>
</dbReference>
<dbReference type="InterPro" id="IPR043502">
    <property type="entry name" value="DNA/RNA_pol_sf"/>
</dbReference>
<name>A0A9P8MUL6_9HYPO</name>
<keyword evidence="8" id="KW-0496">Mitochondrion</keyword>
<evidence type="ECO:0000256" key="6">
    <source>
        <dbReference type="ARBA" id="ARBA00022801"/>
    </source>
</evidence>